<reference evidence="3" key="1">
    <citation type="submission" date="2019-01" db="EMBL/GenBank/DDBJ databases">
        <title>Sphingorhabdus lacus sp.nov., isolated from an oligotrophic freshwater lake.</title>
        <authorList>
            <person name="Park M."/>
        </authorList>
    </citation>
    <scope>NUCLEOTIDE SEQUENCE [LARGE SCALE GENOMIC DNA]</scope>
    <source>
        <strain evidence="3">IMCC1753</strain>
    </source>
</reference>
<dbReference type="GO" id="GO:0008270">
    <property type="term" value="F:zinc ion binding"/>
    <property type="evidence" value="ECO:0007669"/>
    <property type="project" value="InterPro"/>
</dbReference>
<sequence>MKTIDPAKAGSTAGVEILKLLQMYPNGLNAGEIRASVGTVGDQEQLMRRLRHVRKYYHVPYEKVDDRWVYVFRGEKQNVTTDSGIITGKQRARILNLAKGRCQMCGRTVDEDSIKLQVDHRVPQTWGGLTVDENLWAICVQCNHGKRDFFASFNPREMAELVKIESVHERIARFLKMHKDEWVDSHYIEDIANVRERQDDWQKRLRELRYPVVGMDIETGRYKTPEGFIRSRYKLTKWVDLPPNHQKLIRDWDDKKKRLLIKQQLGLA</sequence>
<dbReference type="AlphaFoldDB" id="A0A6I6LAN3"/>
<dbReference type="OrthoDB" id="5292295at2"/>
<evidence type="ECO:0000313" key="3">
    <source>
        <dbReference type="Proteomes" id="UP000428803"/>
    </source>
</evidence>
<dbReference type="GO" id="GO:0004519">
    <property type="term" value="F:endonuclease activity"/>
    <property type="evidence" value="ECO:0007669"/>
    <property type="project" value="UniProtKB-KW"/>
</dbReference>
<evidence type="ECO:0000259" key="1">
    <source>
        <dbReference type="SMART" id="SM00507"/>
    </source>
</evidence>
<keyword evidence="3" id="KW-1185">Reference proteome</keyword>
<evidence type="ECO:0000313" key="2">
    <source>
        <dbReference type="EMBL" id="QGY79303.1"/>
    </source>
</evidence>
<accession>A0A6I6LAN3</accession>
<proteinExistence type="predicted"/>
<protein>
    <submittedName>
        <fullName evidence="2">HNH endonuclease</fullName>
    </submittedName>
</protein>
<feature type="domain" description="HNH nuclease" evidence="1">
    <location>
        <begin position="89"/>
        <end position="144"/>
    </location>
</feature>
<dbReference type="REBASE" id="376045">
    <property type="entry name" value="Ssp1753ORF895P"/>
</dbReference>
<dbReference type="RefSeq" id="WP_158897602.1">
    <property type="nucleotide sequence ID" value="NZ_CP035733.1"/>
</dbReference>
<keyword evidence="2" id="KW-0540">Nuclease</keyword>
<gene>
    <name evidence="2" type="ORF">EUU25_00900</name>
</gene>
<dbReference type="CDD" id="cd00085">
    <property type="entry name" value="HNHc"/>
    <property type="match status" value="1"/>
</dbReference>
<dbReference type="InterPro" id="IPR003615">
    <property type="entry name" value="HNH_nuc"/>
</dbReference>
<dbReference type="Proteomes" id="UP000428803">
    <property type="component" value="Chromosome"/>
</dbReference>
<dbReference type="EMBL" id="CP035733">
    <property type="protein sequence ID" value="QGY79303.1"/>
    <property type="molecule type" value="Genomic_DNA"/>
</dbReference>
<organism evidence="2 3">
    <name type="scientific">Sphingorhabdus lacus</name>
    <dbReference type="NCBI Taxonomy" id="392610"/>
    <lineage>
        <taxon>Bacteria</taxon>
        <taxon>Pseudomonadati</taxon>
        <taxon>Pseudomonadota</taxon>
        <taxon>Alphaproteobacteria</taxon>
        <taxon>Sphingomonadales</taxon>
        <taxon>Sphingomonadaceae</taxon>
        <taxon>Sphingorhabdus</taxon>
    </lineage>
</organism>
<dbReference type="KEGG" id="slaa:EUU25_00900"/>
<dbReference type="Pfam" id="PF01844">
    <property type="entry name" value="HNH"/>
    <property type="match status" value="1"/>
</dbReference>
<dbReference type="SMART" id="SM00507">
    <property type="entry name" value="HNHc"/>
    <property type="match status" value="1"/>
</dbReference>
<dbReference type="GO" id="GO:0003676">
    <property type="term" value="F:nucleic acid binding"/>
    <property type="evidence" value="ECO:0007669"/>
    <property type="project" value="InterPro"/>
</dbReference>
<name>A0A6I6LAN3_9SPHN</name>
<keyword evidence="2" id="KW-0255">Endonuclease</keyword>
<keyword evidence="2" id="KW-0378">Hydrolase</keyword>
<dbReference type="InterPro" id="IPR002711">
    <property type="entry name" value="HNH"/>
</dbReference>
<dbReference type="Gene3D" id="1.10.30.50">
    <property type="match status" value="1"/>
</dbReference>